<keyword evidence="1" id="KW-0560">Oxidoreductase</keyword>
<evidence type="ECO:0000313" key="4">
    <source>
        <dbReference type="Proteomes" id="UP000276232"/>
    </source>
</evidence>
<dbReference type="AlphaFoldDB" id="A0A3N1HR77"/>
<proteinExistence type="predicted"/>
<dbReference type="Proteomes" id="UP000276232">
    <property type="component" value="Unassembled WGS sequence"/>
</dbReference>
<dbReference type="InterPro" id="IPR016162">
    <property type="entry name" value="Ald_DH_N"/>
</dbReference>
<dbReference type="InterPro" id="IPR016163">
    <property type="entry name" value="Ald_DH_C"/>
</dbReference>
<accession>A0A3N1HR77</accession>
<gene>
    <name evidence="3" type="ORF">EDC03_1143</name>
</gene>
<dbReference type="InterPro" id="IPR016161">
    <property type="entry name" value="Ald_DH/histidinol_DH"/>
</dbReference>
<dbReference type="SUPFAM" id="SSF53720">
    <property type="entry name" value="ALDH-like"/>
    <property type="match status" value="1"/>
</dbReference>
<dbReference type="InterPro" id="IPR015590">
    <property type="entry name" value="Aldehyde_DH_dom"/>
</dbReference>
<dbReference type="Gene3D" id="3.40.309.10">
    <property type="entry name" value="Aldehyde Dehydrogenase, Chain A, domain 2"/>
    <property type="match status" value="1"/>
</dbReference>
<dbReference type="EMBL" id="RJKN01000002">
    <property type="protein sequence ID" value="ROP45013.1"/>
    <property type="molecule type" value="Genomic_DNA"/>
</dbReference>
<evidence type="ECO:0000259" key="2">
    <source>
        <dbReference type="Pfam" id="PF00171"/>
    </source>
</evidence>
<dbReference type="InParanoid" id="A0A3N1HR77"/>
<dbReference type="InterPro" id="IPR050740">
    <property type="entry name" value="Aldehyde_DH_Superfamily"/>
</dbReference>
<comment type="caution">
    <text evidence="3">The sequence shown here is derived from an EMBL/GenBank/DDBJ whole genome shotgun (WGS) entry which is preliminary data.</text>
</comment>
<protein>
    <submittedName>
        <fullName evidence="3">NADP-dependent aldehyde dehydrogenase</fullName>
    </submittedName>
</protein>
<feature type="domain" description="Aldehyde dehydrogenase" evidence="2">
    <location>
        <begin position="29"/>
        <end position="437"/>
    </location>
</feature>
<dbReference type="InterPro" id="IPR044151">
    <property type="entry name" value="ALDH_KGSADH"/>
</dbReference>
<dbReference type="Gene3D" id="3.40.605.10">
    <property type="entry name" value="Aldehyde Dehydrogenase, Chain A, domain 1"/>
    <property type="match status" value="1"/>
</dbReference>
<evidence type="ECO:0000256" key="1">
    <source>
        <dbReference type="ARBA" id="ARBA00023002"/>
    </source>
</evidence>
<reference evidence="3 4" key="1">
    <citation type="journal article" date="2015" name="Stand. Genomic Sci.">
        <title>Genomic Encyclopedia of Bacterial and Archaeal Type Strains, Phase III: the genomes of soil and plant-associated and newly described type strains.</title>
        <authorList>
            <person name="Whitman W.B."/>
            <person name="Woyke T."/>
            <person name="Klenk H.P."/>
            <person name="Zhou Y."/>
            <person name="Lilburn T.G."/>
            <person name="Beck B.J."/>
            <person name="De Vos P."/>
            <person name="Vandamme P."/>
            <person name="Eisen J.A."/>
            <person name="Garrity G."/>
            <person name="Hugenholtz P."/>
            <person name="Kyrpides N.C."/>
        </authorList>
    </citation>
    <scope>NUCLEOTIDE SEQUENCE [LARGE SCALE GENOMIC DNA]</scope>
    <source>
        <strain evidence="3 4">CECT 7306</strain>
    </source>
</reference>
<dbReference type="OrthoDB" id="9770537at2"/>
<dbReference type="GO" id="GO:0016620">
    <property type="term" value="F:oxidoreductase activity, acting on the aldehyde or oxo group of donors, NAD or NADP as acceptor"/>
    <property type="evidence" value="ECO:0007669"/>
    <property type="project" value="InterPro"/>
</dbReference>
<organism evidence="3 4">
    <name type="scientific">Pseudokineococcus lusitanus</name>
    <dbReference type="NCBI Taxonomy" id="763993"/>
    <lineage>
        <taxon>Bacteria</taxon>
        <taxon>Bacillati</taxon>
        <taxon>Actinomycetota</taxon>
        <taxon>Actinomycetes</taxon>
        <taxon>Kineosporiales</taxon>
        <taxon>Kineosporiaceae</taxon>
        <taxon>Pseudokineococcus</taxon>
    </lineage>
</organism>
<dbReference type="Pfam" id="PF00171">
    <property type="entry name" value="Aldedh"/>
    <property type="match status" value="1"/>
</dbReference>
<sequence length="542" mass="54920">MTTASPTTSAPAVTGVSLVAGEEVRGDAGELRAVDPRTGEATGPIFALVGPDAVERACRAAAEAFPVYRDLAPADRAAFLRRAADEVDALGDLLTRTGSLETGLPEARLEGERARTVGQLRLLADVVEQGDHLGARLDTALPDRTPLPRPDLRLVKVPVGPVAVFGASNFPLAFSVGGGDTAAALAAGCPVVVKAHGAHPGTSELVGRAITRAVAASGLPAGVFSLVFGPGSQVGQALVADPRIASVGFTGSRAGGRALMGTAAARPVPIPVHAEMSAVNPVVVLPGALDEPAALATAFVGSLTLGAGQFCTNPGVLLLPAGGAGDAFVAAAAAAVADATGQPMLTGGIADACRRGTAALVDHDDVEEVAAGGTGAGPNAPGPRLLSTTAAAYRDRPELQEEVFGAVALLVRYGSDDELLDALRATQGQLTATLHAGPADGADAALVEQVVPLLVERAGRVLFGGWPTGVEVSHAMVHGGPWPATSDGRTTSVGTLAVDRFLRPVCYQSAPQDVLPPSLRDDNPWHLTRRVDGVLRRPEEQA</sequence>
<dbReference type="PANTHER" id="PTHR43353:SF3">
    <property type="entry name" value="ALDEHYDE DEHYDROGENASE-RELATED"/>
    <property type="match status" value="1"/>
</dbReference>
<dbReference type="RefSeq" id="WP_123379206.1">
    <property type="nucleotide sequence ID" value="NZ_RJKN01000002.1"/>
</dbReference>
<name>A0A3N1HR77_9ACTN</name>
<keyword evidence="4" id="KW-1185">Reference proteome</keyword>
<dbReference type="PANTHER" id="PTHR43353">
    <property type="entry name" value="SUCCINATE-SEMIALDEHYDE DEHYDROGENASE, MITOCHONDRIAL"/>
    <property type="match status" value="1"/>
</dbReference>
<evidence type="ECO:0000313" key="3">
    <source>
        <dbReference type="EMBL" id="ROP45013.1"/>
    </source>
</evidence>
<dbReference type="CDD" id="cd07129">
    <property type="entry name" value="ALDH_KGSADH"/>
    <property type="match status" value="1"/>
</dbReference>